<dbReference type="EMBL" id="FNXY01000003">
    <property type="protein sequence ID" value="SEI70008.1"/>
    <property type="molecule type" value="Genomic_DNA"/>
</dbReference>
<dbReference type="RefSeq" id="WP_090334816.1">
    <property type="nucleotide sequence ID" value="NZ_FNXY01000003.1"/>
</dbReference>
<accession>A0A1H6SPZ2</accession>
<sequence>MSHHYRCIIITFLLILFQVPKLLAQIDTTSTIPDYWTDHRAKAIYIEALGTSLGYSLHYDMRFRRGHRGLGINIGLNRPLESGQTKTYSISLIVNHVSSNQRIALEVGGGFLLAYRRRIYDDVNNRIHRTSSFYYPAVANLGIRFQPKRIGPVLRLFWSPNWNIDKSSAQQVTLRWFGASLGLGFN</sequence>
<keyword evidence="2" id="KW-1185">Reference proteome</keyword>
<organism evidence="1 2">
    <name type="scientific">Dyadobacter koreensis</name>
    <dbReference type="NCBI Taxonomy" id="408657"/>
    <lineage>
        <taxon>Bacteria</taxon>
        <taxon>Pseudomonadati</taxon>
        <taxon>Bacteroidota</taxon>
        <taxon>Cytophagia</taxon>
        <taxon>Cytophagales</taxon>
        <taxon>Spirosomataceae</taxon>
        <taxon>Dyadobacter</taxon>
    </lineage>
</organism>
<reference evidence="1 2" key="1">
    <citation type="submission" date="2016-10" db="EMBL/GenBank/DDBJ databases">
        <authorList>
            <person name="de Groot N.N."/>
        </authorList>
    </citation>
    <scope>NUCLEOTIDE SEQUENCE [LARGE SCALE GENOMIC DNA]</scope>
    <source>
        <strain evidence="1 2">DSM 19938</strain>
    </source>
</reference>
<evidence type="ECO:0000313" key="1">
    <source>
        <dbReference type="EMBL" id="SEI70008.1"/>
    </source>
</evidence>
<protein>
    <recommendedName>
        <fullName evidence="3">Outer membrane protein beta-barrel domain-containing protein</fullName>
    </recommendedName>
</protein>
<dbReference type="Proteomes" id="UP000199532">
    <property type="component" value="Unassembled WGS sequence"/>
</dbReference>
<dbReference type="AlphaFoldDB" id="A0A1H6SPZ2"/>
<evidence type="ECO:0000313" key="2">
    <source>
        <dbReference type="Proteomes" id="UP000199532"/>
    </source>
</evidence>
<evidence type="ECO:0008006" key="3">
    <source>
        <dbReference type="Google" id="ProtNLM"/>
    </source>
</evidence>
<name>A0A1H6SPZ2_9BACT</name>
<dbReference type="STRING" id="408657.SAMN04487995_1773"/>
<dbReference type="OrthoDB" id="966005at2"/>
<gene>
    <name evidence="1" type="ORF">SAMN04487995_1773</name>
</gene>
<proteinExistence type="predicted"/>